<evidence type="ECO:0008006" key="3">
    <source>
        <dbReference type="Google" id="ProtNLM"/>
    </source>
</evidence>
<evidence type="ECO:0000313" key="1">
    <source>
        <dbReference type="EMBL" id="RXG13157.1"/>
    </source>
</evidence>
<accession>A0A4Q0NSR3</accession>
<sequence length="255" mass="29844">MIRILLLGCLWLSPVVLSAQLVNIESKRMQTDSLRFALNGDFSLNHTNNDGKQVTQLDMALTTQLKSKDLQKLYFLIGTYRLIDSGAENLQNAWFLHGRFNYKFRKLQWLRFETFIQGQYNQLLVVEQRNLIGAGLRVKWMDRARFTGYAGTSYLYEVEYSDRAGTTDYNHRNSTYLTVSYAPKSAKFSIANTVYYQPLYKELSDYRILEQFRLDVPLAEWFKVFTAYNYYLDRETPLNTREYTSNLNIGIGISL</sequence>
<dbReference type="EMBL" id="QOVI01000005">
    <property type="protein sequence ID" value="RXG13157.1"/>
    <property type="molecule type" value="Genomic_DNA"/>
</dbReference>
<proteinExistence type="predicted"/>
<dbReference type="AlphaFoldDB" id="A0A4Q0NSR3"/>
<dbReference type="OrthoDB" id="5333575at2"/>
<organism evidence="1 2">
    <name type="scientific">Leeuwenhoekiella aestuarii</name>
    <dbReference type="NCBI Taxonomy" id="2249426"/>
    <lineage>
        <taxon>Bacteria</taxon>
        <taxon>Pseudomonadati</taxon>
        <taxon>Bacteroidota</taxon>
        <taxon>Flavobacteriia</taxon>
        <taxon>Flavobacteriales</taxon>
        <taxon>Flavobacteriaceae</taxon>
        <taxon>Leeuwenhoekiella</taxon>
    </lineage>
</organism>
<name>A0A4Q0NSR3_9FLAO</name>
<dbReference type="Pfam" id="PF04338">
    <property type="entry name" value="DUF481"/>
    <property type="match status" value="1"/>
</dbReference>
<reference evidence="1 2" key="1">
    <citation type="submission" date="2018-07" db="EMBL/GenBank/DDBJ databases">
        <title>Leeuwenhoekiella genomics.</title>
        <authorList>
            <person name="Tahon G."/>
            <person name="Willems A."/>
        </authorList>
    </citation>
    <scope>NUCLEOTIDE SEQUENCE [LARGE SCALE GENOMIC DNA]</scope>
    <source>
        <strain evidence="1 2">R-50232</strain>
    </source>
</reference>
<dbReference type="InterPro" id="IPR007433">
    <property type="entry name" value="DUF481"/>
</dbReference>
<comment type="caution">
    <text evidence="1">The sequence shown here is derived from an EMBL/GenBank/DDBJ whole genome shotgun (WGS) entry which is preliminary data.</text>
</comment>
<gene>
    <name evidence="1" type="ORF">DSM04_105135</name>
</gene>
<dbReference type="RefSeq" id="WP_128761941.1">
    <property type="nucleotide sequence ID" value="NZ_QOVI01000005.1"/>
</dbReference>
<keyword evidence="2" id="KW-1185">Reference proteome</keyword>
<protein>
    <recommendedName>
        <fullName evidence="3">DUF481 domain-containing protein</fullName>
    </recommendedName>
</protein>
<evidence type="ECO:0000313" key="2">
    <source>
        <dbReference type="Proteomes" id="UP000289821"/>
    </source>
</evidence>
<dbReference type="Proteomes" id="UP000289821">
    <property type="component" value="Unassembled WGS sequence"/>
</dbReference>